<comment type="caution">
    <text evidence="2">The sequence shown here is derived from an EMBL/GenBank/DDBJ whole genome shotgun (WGS) entry which is preliminary data.</text>
</comment>
<organism evidence="2 3">
    <name type="scientific">Paenibacillus methanolicus</name>
    <dbReference type="NCBI Taxonomy" id="582686"/>
    <lineage>
        <taxon>Bacteria</taxon>
        <taxon>Bacillati</taxon>
        <taxon>Bacillota</taxon>
        <taxon>Bacilli</taxon>
        <taxon>Bacillales</taxon>
        <taxon>Paenibacillaceae</taxon>
        <taxon>Paenibacillus</taxon>
    </lineage>
</organism>
<protein>
    <submittedName>
        <fullName evidence="2">Uncharacterized protein</fullName>
    </submittedName>
</protein>
<dbReference type="AlphaFoldDB" id="A0A5S5CJ09"/>
<keyword evidence="1" id="KW-1133">Transmembrane helix</keyword>
<feature type="transmembrane region" description="Helical" evidence="1">
    <location>
        <begin position="140"/>
        <end position="160"/>
    </location>
</feature>
<keyword evidence="1" id="KW-0812">Transmembrane</keyword>
<name>A0A5S5CJ09_9BACL</name>
<feature type="transmembrane region" description="Helical" evidence="1">
    <location>
        <begin position="246"/>
        <end position="266"/>
    </location>
</feature>
<feature type="transmembrane region" description="Helical" evidence="1">
    <location>
        <begin position="114"/>
        <end position="134"/>
    </location>
</feature>
<keyword evidence="3" id="KW-1185">Reference proteome</keyword>
<feature type="transmembrane region" description="Helical" evidence="1">
    <location>
        <begin position="85"/>
        <end position="102"/>
    </location>
</feature>
<evidence type="ECO:0000313" key="2">
    <source>
        <dbReference type="EMBL" id="TYP77993.1"/>
    </source>
</evidence>
<feature type="transmembrane region" description="Helical" evidence="1">
    <location>
        <begin position="59"/>
        <end position="79"/>
    </location>
</feature>
<dbReference type="RefSeq" id="WP_148928465.1">
    <property type="nucleotide sequence ID" value="NZ_VNHS01000002.1"/>
</dbReference>
<evidence type="ECO:0000313" key="3">
    <source>
        <dbReference type="Proteomes" id="UP000323257"/>
    </source>
</evidence>
<feature type="transmembrane region" description="Helical" evidence="1">
    <location>
        <begin position="195"/>
        <end position="212"/>
    </location>
</feature>
<dbReference type="EMBL" id="VNHS01000002">
    <property type="protein sequence ID" value="TYP77993.1"/>
    <property type="molecule type" value="Genomic_DNA"/>
</dbReference>
<accession>A0A5S5CJ09</accession>
<dbReference type="OrthoDB" id="2380880at2"/>
<feature type="transmembrane region" description="Helical" evidence="1">
    <location>
        <begin position="165"/>
        <end position="183"/>
    </location>
</feature>
<feature type="transmembrane region" description="Helical" evidence="1">
    <location>
        <begin position="219"/>
        <end position="240"/>
    </location>
</feature>
<sequence length="275" mass="31424">MDQERRKTIIREIEHWQRSKLLPEHYCDFLLNLYLETGEVKEPVYLSGKAVKAIKTASGLSWLLAFGIFSLICFVVLHFNAFHPLLQIGVTASFVLILLLLGQRFRDKNEAAGIGLIGVGMLLMLGAGIYMLQLHGLEKWGWQVGWLGICSLFWVAVGIFARIPLLHLGGWIASFLVYGLLISRNANDPQWYEVQIFWLPLSIVFGWCSWFFHRWSKSIAAVLLATAAIVWLMPELYTAVFMEEQGWFQIQLIVKIVVEGGLLFALRKKWIAWVA</sequence>
<reference evidence="2 3" key="1">
    <citation type="submission" date="2019-07" db="EMBL/GenBank/DDBJ databases">
        <title>Genomic Encyclopedia of Type Strains, Phase III (KMG-III): the genomes of soil and plant-associated and newly described type strains.</title>
        <authorList>
            <person name="Whitman W."/>
        </authorList>
    </citation>
    <scope>NUCLEOTIDE SEQUENCE [LARGE SCALE GENOMIC DNA]</scope>
    <source>
        <strain evidence="2 3">BL24</strain>
    </source>
</reference>
<keyword evidence="1" id="KW-0472">Membrane</keyword>
<dbReference type="Proteomes" id="UP000323257">
    <property type="component" value="Unassembled WGS sequence"/>
</dbReference>
<gene>
    <name evidence="2" type="ORF">BCM02_102568</name>
</gene>
<proteinExistence type="predicted"/>
<evidence type="ECO:0000256" key="1">
    <source>
        <dbReference type="SAM" id="Phobius"/>
    </source>
</evidence>